<evidence type="ECO:0000256" key="10">
    <source>
        <dbReference type="SAM" id="MobiDB-lite"/>
    </source>
</evidence>
<evidence type="ECO:0000256" key="9">
    <source>
        <dbReference type="ARBA" id="ARBA00023136"/>
    </source>
</evidence>
<feature type="transmembrane region" description="Helical" evidence="11">
    <location>
        <begin position="1269"/>
        <end position="1285"/>
    </location>
</feature>
<keyword evidence="14" id="KW-1185">Reference proteome</keyword>
<feature type="transmembrane region" description="Helical" evidence="11">
    <location>
        <begin position="1239"/>
        <end position="1257"/>
    </location>
</feature>
<dbReference type="Proteomes" id="UP000077755">
    <property type="component" value="Chromosome 5"/>
</dbReference>
<feature type="compositionally biased region" description="Basic and acidic residues" evidence="10">
    <location>
        <begin position="1"/>
        <end position="13"/>
    </location>
</feature>
<evidence type="ECO:0000259" key="12">
    <source>
        <dbReference type="PROSITE" id="PS50893"/>
    </source>
</evidence>
<evidence type="ECO:0000256" key="3">
    <source>
        <dbReference type="ARBA" id="ARBA00022448"/>
    </source>
</evidence>
<feature type="compositionally biased region" description="Polar residues" evidence="10">
    <location>
        <begin position="829"/>
        <end position="852"/>
    </location>
</feature>
<dbReference type="Pfam" id="PF08370">
    <property type="entry name" value="PDR_assoc"/>
    <property type="match status" value="1"/>
</dbReference>
<dbReference type="SMART" id="SM00382">
    <property type="entry name" value="AAA"/>
    <property type="match status" value="2"/>
</dbReference>
<proteinExistence type="inferred from homology"/>
<feature type="transmembrane region" description="Helical" evidence="11">
    <location>
        <begin position="662"/>
        <end position="681"/>
    </location>
</feature>
<dbReference type="Pfam" id="PF19055">
    <property type="entry name" value="ABC2_membrane_7"/>
    <property type="match status" value="2"/>
</dbReference>
<feature type="transmembrane region" description="Helical" evidence="11">
    <location>
        <begin position="1464"/>
        <end position="1486"/>
    </location>
</feature>
<feature type="compositionally biased region" description="Low complexity" evidence="10">
    <location>
        <begin position="20"/>
        <end position="30"/>
    </location>
</feature>
<evidence type="ECO:0000256" key="2">
    <source>
        <dbReference type="ARBA" id="ARBA00006012"/>
    </source>
</evidence>
<feature type="domain" description="ABC transporter" evidence="12">
    <location>
        <begin position="906"/>
        <end position="1146"/>
    </location>
</feature>
<organism evidence="13 14">
    <name type="scientific">Daucus carota subsp. sativus</name>
    <name type="common">Carrot</name>
    <dbReference type="NCBI Taxonomy" id="79200"/>
    <lineage>
        <taxon>Eukaryota</taxon>
        <taxon>Viridiplantae</taxon>
        <taxon>Streptophyta</taxon>
        <taxon>Embryophyta</taxon>
        <taxon>Tracheophyta</taxon>
        <taxon>Spermatophyta</taxon>
        <taxon>Magnoliopsida</taxon>
        <taxon>eudicotyledons</taxon>
        <taxon>Gunneridae</taxon>
        <taxon>Pentapetalae</taxon>
        <taxon>asterids</taxon>
        <taxon>campanulids</taxon>
        <taxon>Apiales</taxon>
        <taxon>Apiaceae</taxon>
        <taxon>Apioideae</taxon>
        <taxon>Scandiceae</taxon>
        <taxon>Daucinae</taxon>
        <taxon>Daucus</taxon>
        <taxon>Daucus sect. Daucus</taxon>
    </lineage>
</organism>
<evidence type="ECO:0000313" key="13">
    <source>
        <dbReference type="EMBL" id="WOG99188.1"/>
    </source>
</evidence>
<accession>A0AAF0X2J0</accession>
<dbReference type="Pfam" id="PF00005">
    <property type="entry name" value="ABC_tran"/>
    <property type="match status" value="2"/>
</dbReference>
<dbReference type="GO" id="GO:0140359">
    <property type="term" value="F:ABC-type transporter activity"/>
    <property type="evidence" value="ECO:0007669"/>
    <property type="project" value="InterPro"/>
</dbReference>
<dbReference type="FunFam" id="3.40.50.300:FF:000179">
    <property type="entry name" value="ABC transporter G family member 34"/>
    <property type="match status" value="1"/>
</dbReference>
<evidence type="ECO:0000256" key="8">
    <source>
        <dbReference type="ARBA" id="ARBA00022989"/>
    </source>
</evidence>
<dbReference type="KEGG" id="dcr:108222914"/>
<dbReference type="InterPro" id="IPR003593">
    <property type="entry name" value="AAA+_ATPase"/>
</dbReference>
<keyword evidence="7" id="KW-0067">ATP-binding</keyword>
<reference evidence="13" key="2">
    <citation type="submission" date="2022-03" db="EMBL/GenBank/DDBJ databases">
        <title>Draft title - Genomic analysis of global carrot germplasm unveils the trajectory of domestication and the origin of high carotenoid orange carrot.</title>
        <authorList>
            <person name="Iorizzo M."/>
            <person name="Ellison S."/>
            <person name="Senalik D."/>
            <person name="Macko-Podgorni A."/>
            <person name="Grzebelus D."/>
            <person name="Bostan H."/>
            <person name="Rolling W."/>
            <person name="Curaba J."/>
            <person name="Simon P."/>
        </authorList>
    </citation>
    <scope>NUCLEOTIDE SEQUENCE</scope>
    <source>
        <tissue evidence="13">Leaf</tissue>
    </source>
</reference>
<dbReference type="InterPro" id="IPR029481">
    <property type="entry name" value="ABC_trans_N"/>
</dbReference>
<dbReference type="GO" id="GO:0005524">
    <property type="term" value="F:ATP binding"/>
    <property type="evidence" value="ECO:0007669"/>
    <property type="project" value="UniProtKB-KW"/>
</dbReference>
<dbReference type="GO" id="GO:0016887">
    <property type="term" value="F:ATP hydrolysis activity"/>
    <property type="evidence" value="ECO:0007669"/>
    <property type="project" value="InterPro"/>
</dbReference>
<evidence type="ECO:0000256" key="6">
    <source>
        <dbReference type="ARBA" id="ARBA00022741"/>
    </source>
</evidence>
<name>A0AAF0X2J0_DAUCS</name>
<feature type="transmembrane region" description="Helical" evidence="11">
    <location>
        <begin position="1414"/>
        <end position="1433"/>
    </location>
</feature>
<dbReference type="GO" id="GO:2000032">
    <property type="term" value="P:regulation of secondary shoot formation"/>
    <property type="evidence" value="ECO:0007669"/>
    <property type="project" value="UniProtKB-ARBA"/>
</dbReference>
<keyword evidence="9 11" id="KW-0472">Membrane</keyword>
<gene>
    <name evidence="13" type="ORF">DCAR_0518536</name>
</gene>
<dbReference type="InterPro" id="IPR034003">
    <property type="entry name" value="ABCG_PDR_2"/>
</dbReference>
<keyword evidence="5" id="KW-0677">Repeat</keyword>
<comment type="similarity">
    <text evidence="2">Belongs to the ABC transporter superfamily. ABCG family. PDR (TC 3.A.1.205) subfamily.</text>
</comment>
<feature type="region of interest" description="Disordered" evidence="10">
    <location>
        <begin position="818"/>
        <end position="852"/>
    </location>
</feature>
<keyword evidence="3" id="KW-0813">Transport</keyword>
<evidence type="ECO:0000256" key="11">
    <source>
        <dbReference type="SAM" id="Phobius"/>
    </source>
</evidence>
<dbReference type="GO" id="GO:0016020">
    <property type="term" value="C:membrane"/>
    <property type="evidence" value="ECO:0007669"/>
    <property type="project" value="UniProtKB-SubCell"/>
</dbReference>
<feature type="region of interest" description="Disordered" evidence="10">
    <location>
        <begin position="1"/>
        <end position="30"/>
    </location>
</feature>
<feature type="transmembrane region" description="Helical" evidence="11">
    <location>
        <begin position="628"/>
        <end position="650"/>
    </location>
</feature>
<dbReference type="PANTHER" id="PTHR48040">
    <property type="entry name" value="PLEIOTROPIC DRUG RESISTANCE PROTEIN 1-LIKE ISOFORM X1"/>
    <property type="match status" value="1"/>
</dbReference>
<dbReference type="CDD" id="cd03232">
    <property type="entry name" value="ABCG_PDR_domain2"/>
    <property type="match status" value="1"/>
</dbReference>
<dbReference type="InterPro" id="IPR043926">
    <property type="entry name" value="ABCG_dom"/>
</dbReference>
<dbReference type="PROSITE" id="PS50893">
    <property type="entry name" value="ABC_TRANSPORTER_2"/>
    <property type="match status" value="2"/>
</dbReference>
<dbReference type="Pfam" id="PF14510">
    <property type="entry name" value="ABC_trans_N"/>
    <property type="match status" value="1"/>
</dbReference>
<comment type="subcellular location">
    <subcellularLocation>
        <location evidence="1">Membrane</location>
        <topology evidence="1">Multi-pass membrane protein</topology>
    </subcellularLocation>
</comment>
<evidence type="ECO:0000313" key="14">
    <source>
        <dbReference type="Proteomes" id="UP000077755"/>
    </source>
</evidence>
<dbReference type="InterPro" id="IPR013525">
    <property type="entry name" value="ABC2_TM"/>
</dbReference>
<dbReference type="Pfam" id="PF01061">
    <property type="entry name" value="ABC2_membrane"/>
    <property type="match status" value="2"/>
</dbReference>
<keyword evidence="6" id="KW-0547">Nucleotide-binding</keyword>
<feature type="transmembrane region" description="Helical" evidence="11">
    <location>
        <begin position="1383"/>
        <end position="1402"/>
    </location>
</feature>
<dbReference type="EMBL" id="CP093347">
    <property type="protein sequence ID" value="WOG99188.1"/>
    <property type="molecule type" value="Genomic_DNA"/>
</dbReference>
<evidence type="ECO:0000256" key="1">
    <source>
        <dbReference type="ARBA" id="ARBA00004141"/>
    </source>
</evidence>
<dbReference type="InterPro" id="IPR013581">
    <property type="entry name" value="PDR_assoc"/>
</dbReference>
<dbReference type="PANTHER" id="PTHR48040:SF53">
    <property type="entry name" value="ABC TRANSPORTER G FAMILY MEMBER 35-LIKE"/>
    <property type="match status" value="1"/>
</dbReference>
<keyword evidence="8 11" id="KW-1133">Transmembrane helix</keyword>
<feature type="transmembrane region" description="Helical" evidence="11">
    <location>
        <begin position="772"/>
        <end position="798"/>
    </location>
</feature>
<protein>
    <recommendedName>
        <fullName evidence="12">ABC transporter domain-containing protein</fullName>
    </recommendedName>
</protein>
<dbReference type="SUPFAM" id="SSF52540">
    <property type="entry name" value="P-loop containing nucleoside triphosphate hydrolases"/>
    <property type="match status" value="2"/>
</dbReference>
<reference evidence="13" key="1">
    <citation type="journal article" date="2016" name="Nat. Genet.">
        <title>A high-quality carrot genome assembly provides new insights into carotenoid accumulation and asterid genome evolution.</title>
        <authorList>
            <person name="Iorizzo M."/>
            <person name="Ellison S."/>
            <person name="Senalik D."/>
            <person name="Zeng P."/>
            <person name="Satapoomin P."/>
            <person name="Huang J."/>
            <person name="Bowman M."/>
            <person name="Iovene M."/>
            <person name="Sanseverino W."/>
            <person name="Cavagnaro P."/>
            <person name="Yildiz M."/>
            <person name="Macko-Podgorni A."/>
            <person name="Moranska E."/>
            <person name="Grzebelus E."/>
            <person name="Grzebelus D."/>
            <person name="Ashrafi H."/>
            <person name="Zheng Z."/>
            <person name="Cheng S."/>
            <person name="Spooner D."/>
            <person name="Van Deynze A."/>
            <person name="Simon P."/>
        </authorList>
    </citation>
    <scope>NUCLEOTIDE SEQUENCE</scope>
    <source>
        <tissue evidence="13">Leaf</tissue>
    </source>
</reference>
<evidence type="ECO:0000256" key="4">
    <source>
        <dbReference type="ARBA" id="ARBA00022692"/>
    </source>
</evidence>
<dbReference type="InterPro" id="IPR027417">
    <property type="entry name" value="P-loop_NTPase"/>
</dbReference>
<evidence type="ECO:0000256" key="5">
    <source>
        <dbReference type="ARBA" id="ARBA00022737"/>
    </source>
</evidence>
<sequence>MDEEKGRQYSERRGSRRMSRSLSRSVSRAAASLGVEEVFGSMRRSSRAADEDEEALRWAALEKLPTYDRLRTTIMKNYNAESRNQGLTPAHKEVDVRKLGVDDKQQFIDKLFKVAEEDNERFLLKLRDRVDKVGITLPTVEVRYEHLTIDADCFVGDRALPTLPNTVRNIFESALSCFGISLAEKTRLTILKDASGIIKPSRMTLLLGPPSSGKTTLLLALAGKLDSSLKVRGEITYNGHKLKEFVPQKTSAYISQNDVHVGEMTVKETLDFSARCQGVGSRYELLTELARREKDAGIFPEAEIDLFMKATSIEGVESSLFTDYTLRILGLDVCRDTIVGDDMIRGISGGQKKRVTTGEMIVGPCKTLFMDEISTGLDSSTTFQIVKCLQQIVHLTEGTLLMSLLQPAPETFELFDDIILLSEGRIVYHGPREHVVEFFENCGFKCPERKGTADFLQEVTSRKDQEQYWVDKSREYRYISVTEFSNRFKRFHVGLRLENELAIPYDKTKSHDAALVFKKYLVPKMDLLKASFDKEWLLIQRNSFVYIFKTVQIIIVAIIAATVFLRTELNTVTENDGGVYVGALLFGMIINMFNGFAELSLTIQRLPVFYKQRDLLFHPPWTFTLPNFLLRVPISLVETTVWMVVTYYTIGFAPEGSRFFKQFLLIFLIQQMAAGIFRLISGVCRTMIIANTGGALVLLLVFLLGGFILPKSEIPNWWEWGYWVSPLTYGYNSLAVNEMYAPRWMNKLGSDNTTRLGLAVLKNLDIYQNQNWVWIGAAALFGFAVLFNILFTFALMYLNPLESKQAIISKETAMEMKASQEESAESQRLKSSSRGAHTLPKSLSASDGNNTREMALQRMTSRGLSRNEDARLEAAAGVSPKRGMVLPFTPLAMSFDKVNYFVDMPQEMKDQGVTDDRLQLLQEVTGAFRPGVLTALMGVSGAGKTTLMDVLSGRKTGGYVEGDIKISGFPKKQETFARISGYCEQNDIHSPQITIQESLIYSAFLRLPKEISKEEKMIFVEQVIDLVELDDLKDAIVGLPGVSGLSTEQRKRLTIAVELVANPSIIFMDEPTSGLDARAAAIVMRTVRNTVDTGRTVVCTIHQPSIDIFEAFDELLLMKRGGQVIYSGPLGSNSHKIIEYFEAIPGVPKIKEKYNPATWMLEVSSVAVERRLGMDFAEYYRSSALHQRNQALVKELSIPPAGAKDLYFATEYSQPTWGQFKSCLWKQWVSYWRSPDYNLVRYFFTLAAALMVGTIFWKVGTKRDSSTDLSVIIGAMYAAVLFVGINNCSTVQPIVAVERTVFYRERAAGMYSAIPYALSQVFVEIPYVLVQTIYYTLIVYAMVCFEWTAAKFFWFFFITFFSFLYFTYYGMMTVSITPNQQVAAIFAAAFYALFNLFSGFFIPKPKIPKWWIWYYYLCPVAWTVYGLIVSQYGDVTDTITVPGMSTKPTIKWYINDHYGYESDFMAPVAVVLVGFTVFFAFLYAYCLKTLNFQTR</sequence>
<dbReference type="Gene3D" id="3.40.50.300">
    <property type="entry name" value="P-loop containing nucleotide triphosphate hydrolases"/>
    <property type="match status" value="2"/>
</dbReference>
<dbReference type="InterPro" id="IPR034001">
    <property type="entry name" value="ABCG_PDR_1"/>
</dbReference>
<feature type="transmembrane region" description="Helical" evidence="11">
    <location>
        <begin position="687"/>
        <end position="709"/>
    </location>
</feature>
<feature type="transmembrane region" description="Helical" evidence="11">
    <location>
        <begin position="544"/>
        <end position="565"/>
    </location>
</feature>
<dbReference type="FunFam" id="3.40.50.300:FF:000059">
    <property type="entry name" value="ABC transporter G family member 40"/>
    <property type="match status" value="1"/>
</dbReference>
<keyword evidence="4 11" id="KW-0812">Transmembrane</keyword>
<feature type="transmembrane region" description="Helical" evidence="11">
    <location>
        <begin position="577"/>
        <end position="597"/>
    </location>
</feature>
<feature type="compositionally biased region" description="Basic and acidic residues" evidence="10">
    <location>
        <begin position="818"/>
        <end position="828"/>
    </location>
</feature>
<feature type="domain" description="ABC transporter" evidence="12">
    <location>
        <begin position="175"/>
        <end position="448"/>
    </location>
</feature>
<evidence type="ECO:0000256" key="7">
    <source>
        <dbReference type="ARBA" id="ARBA00022840"/>
    </source>
</evidence>
<feature type="transmembrane region" description="Helical" evidence="11">
    <location>
        <begin position="1325"/>
        <end position="1345"/>
    </location>
</feature>
<dbReference type="InterPro" id="IPR003439">
    <property type="entry name" value="ABC_transporter-like_ATP-bd"/>
</dbReference>
<dbReference type="CDD" id="cd03233">
    <property type="entry name" value="ABCG_PDR_domain1"/>
    <property type="match status" value="1"/>
</dbReference>
<feature type="transmembrane region" description="Helical" evidence="11">
    <location>
        <begin position="1352"/>
        <end position="1371"/>
    </location>
</feature>
<dbReference type="GO" id="GO:0009914">
    <property type="term" value="P:hormone transport"/>
    <property type="evidence" value="ECO:0007669"/>
    <property type="project" value="UniProtKB-ARBA"/>
</dbReference>